<proteinExistence type="inferred from homology"/>
<evidence type="ECO:0000313" key="5">
    <source>
        <dbReference type="Proteomes" id="UP000552757"/>
    </source>
</evidence>
<dbReference type="SUPFAM" id="SSF51735">
    <property type="entry name" value="NAD(P)-binding Rossmann-fold domains"/>
    <property type="match status" value="1"/>
</dbReference>
<dbReference type="Proteomes" id="UP000552757">
    <property type="component" value="Unassembled WGS sequence"/>
</dbReference>
<dbReference type="GO" id="GO:0048038">
    <property type="term" value="F:quinone binding"/>
    <property type="evidence" value="ECO:0007669"/>
    <property type="project" value="TreeGrafter"/>
</dbReference>
<dbReference type="EMBL" id="JACIEB010000004">
    <property type="protein sequence ID" value="MBB3982213.1"/>
    <property type="molecule type" value="Genomic_DNA"/>
</dbReference>
<evidence type="ECO:0000256" key="1">
    <source>
        <dbReference type="ARBA" id="ARBA00006484"/>
    </source>
</evidence>
<dbReference type="GO" id="GO:0006633">
    <property type="term" value="P:fatty acid biosynthetic process"/>
    <property type="evidence" value="ECO:0007669"/>
    <property type="project" value="TreeGrafter"/>
</dbReference>
<dbReference type="GO" id="GO:0016616">
    <property type="term" value="F:oxidoreductase activity, acting on the CH-OH group of donors, NAD or NADP as acceptor"/>
    <property type="evidence" value="ECO:0007669"/>
    <property type="project" value="TreeGrafter"/>
</dbReference>
<evidence type="ECO:0000256" key="2">
    <source>
        <dbReference type="ARBA" id="ARBA00023002"/>
    </source>
</evidence>
<comment type="similarity">
    <text evidence="1">Belongs to the short-chain dehydrogenases/reductases (SDR) family.</text>
</comment>
<dbReference type="Gene3D" id="3.40.50.720">
    <property type="entry name" value="NAD(P)-binding Rossmann-like Domain"/>
    <property type="match status" value="1"/>
</dbReference>
<dbReference type="RefSeq" id="WP_183955303.1">
    <property type="nucleotide sequence ID" value="NZ_JACIEB010000004.1"/>
</dbReference>
<dbReference type="InterPro" id="IPR002347">
    <property type="entry name" value="SDR_fam"/>
</dbReference>
<keyword evidence="2" id="KW-0560">Oxidoreductase</keyword>
<dbReference type="PRINTS" id="PR00080">
    <property type="entry name" value="SDRFAMILY"/>
</dbReference>
<evidence type="ECO:0000256" key="3">
    <source>
        <dbReference type="ARBA" id="ARBA00051383"/>
    </source>
</evidence>
<organism evidence="4 5">
    <name type="scientific">Sphingobium fontiphilum</name>
    <dbReference type="NCBI Taxonomy" id="944425"/>
    <lineage>
        <taxon>Bacteria</taxon>
        <taxon>Pseudomonadati</taxon>
        <taxon>Pseudomonadota</taxon>
        <taxon>Alphaproteobacteria</taxon>
        <taxon>Sphingomonadales</taxon>
        <taxon>Sphingomonadaceae</taxon>
        <taxon>Sphingobium</taxon>
    </lineage>
</organism>
<gene>
    <name evidence="4" type="ORF">GGR44_001876</name>
</gene>
<protein>
    <submittedName>
        <fullName evidence="4">NAD(P)-dependent dehydrogenase (Short-subunit alcohol dehydrogenase family)</fullName>
    </submittedName>
</protein>
<dbReference type="Pfam" id="PF13561">
    <property type="entry name" value="adh_short_C2"/>
    <property type="match status" value="1"/>
</dbReference>
<dbReference type="PRINTS" id="PR00081">
    <property type="entry name" value="GDHRDH"/>
</dbReference>
<comment type="catalytic activity">
    <reaction evidence="3">
        <text>2,5-dichlorocyclohexa-2,5-dien-1,4-diol + NAD(+) = 2,5-dichlorohydroquinone + NADH + H(+)</text>
        <dbReference type="Rhea" id="RHEA:15741"/>
        <dbReference type="ChEBI" id="CHEBI:15378"/>
        <dbReference type="ChEBI" id="CHEBI:27545"/>
        <dbReference type="ChEBI" id="CHEBI:28975"/>
        <dbReference type="ChEBI" id="CHEBI:57540"/>
        <dbReference type="ChEBI" id="CHEBI:57945"/>
    </reaction>
</comment>
<accession>A0A7W6DLT4</accession>
<dbReference type="InterPro" id="IPR020904">
    <property type="entry name" value="Sc_DH/Rdtase_CS"/>
</dbReference>
<keyword evidence="5" id="KW-1185">Reference proteome</keyword>
<evidence type="ECO:0000313" key="4">
    <source>
        <dbReference type="EMBL" id="MBB3982213.1"/>
    </source>
</evidence>
<dbReference type="CDD" id="cd05233">
    <property type="entry name" value="SDR_c"/>
    <property type="match status" value="1"/>
</dbReference>
<dbReference type="AlphaFoldDB" id="A0A7W6DLT4"/>
<name>A0A7W6DLT4_9SPHN</name>
<dbReference type="PROSITE" id="PS00061">
    <property type="entry name" value="ADH_SHORT"/>
    <property type="match status" value="1"/>
</dbReference>
<dbReference type="PANTHER" id="PTHR42760:SF133">
    <property type="entry name" value="3-OXOACYL-[ACYL-CARRIER-PROTEIN] REDUCTASE"/>
    <property type="match status" value="1"/>
</dbReference>
<comment type="caution">
    <text evidence="4">The sequence shown here is derived from an EMBL/GenBank/DDBJ whole genome shotgun (WGS) entry which is preliminary data.</text>
</comment>
<dbReference type="PANTHER" id="PTHR42760">
    <property type="entry name" value="SHORT-CHAIN DEHYDROGENASES/REDUCTASES FAMILY MEMBER"/>
    <property type="match status" value="1"/>
</dbReference>
<dbReference type="InterPro" id="IPR036291">
    <property type="entry name" value="NAD(P)-bd_dom_sf"/>
</dbReference>
<reference evidence="4 5" key="1">
    <citation type="submission" date="2020-08" db="EMBL/GenBank/DDBJ databases">
        <title>Genomic Encyclopedia of Type Strains, Phase IV (KMG-IV): sequencing the most valuable type-strain genomes for metagenomic binning, comparative biology and taxonomic classification.</title>
        <authorList>
            <person name="Goeker M."/>
        </authorList>
    </citation>
    <scope>NUCLEOTIDE SEQUENCE [LARGE SCALE GENOMIC DNA]</scope>
    <source>
        <strain evidence="4 5">DSM 29348</strain>
    </source>
</reference>
<dbReference type="FunFam" id="3.40.50.720:FF:000084">
    <property type="entry name" value="Short-chain dehydrogenase reductase"/>
    <property type="match status" value="1"/>
</dbReference>
<sequence length="253" mass="26658">MGRLDGKVAIITGAGRGIGRAMARRFAAEGAKLAVTSFTPATIEALADELNAQHGAGTALAIRCDVGEEAEIRQAVARTVAAFGTIDIACNNAFELASAAKTVLGTQVADFHRQMVTGPLAALHMMQAVYPLMEGRDGRILNFGSAAAIEGTMGMAPYNMAKEAIRGLTRTAAREWGDKRITVNALMPVALTESFQRALDQGLAQVAPSPIPRMGDLDDDIVPVALFLVSPEARYVTGYSYFADGGLKMDAGR</sequence>